<evidence type="ECO:0000313" key="4">
    <source>
        <dbReference type="EMBL" id="GAA4973649.1"/>
    </source>
</evidence>
<gene>
    <name evidence="4" type="ORF">GCM10023225_13710</name>
</gene>
<dbReference type="PROSITE" id="PS50801">
    <property type="entry name" value="STAS"/>
    <property type="match status" value="1"/>
</dbReference>
<evidence type="ECO:0000313" key="5">
    <source>
        <dbReference type="Proteomes" id="UP001501195"/>
    </source>
</evidence>
<feature type="domain" description="STAS" evidence="3">
    <location>
        <begin position="27"/>
        <end position="127"/>
    </location>
</feature>
<organism evidence="4 5">
    <name type="scientific">Kineococcus glutinatus</name>
    <dbReference type="NCBI Taxonomy" id="1070872"/>
    <lineage>
        <taxon>Bacteria</taxon>
        <taxon>Bacillati</taxon>
        <taxon>Actinomycetota</taxon>
        <taxon>Actinomycetes</taxon>
        <taxon>Kineosporiales</taxon>
        <taxon>Kineosporiaceae</taxon>
        <taxon>Kineococcus</taxon>
    </lineage>
</organism>
<comment type="similarity">
    <text evidence="1 2">Belongs to the anti-sigma-factor antagonist family.</text>
</comment>
<keyword evidence="5" id="KW-1185">Reference proteome</keyword>
<proteinExistence type="inferred from homology"/>
<dbReference type="InterPro" id="IPR036513">
    <property type="entry name" value="STAS_dom_sf"/>
</dbReference>
<evidence type="ECO:0000256" key="2">
    <source>
        <dbReference type="RuleBase" id="RU003749"/>
    </source>
</evidence>
<evidence type="ECO:0000259" key="3">
    <source>
        <dbReference type="PROSITE" id="PS50801"/>
    </source>
</evidence>
<dbReference type="EMBL" id="BAABIL010000179">
    <property type="protein sequence ID" value="GAA4973649.1"/>
    <property type="molecule type" value="Genomic_DNA"/>
</dbReference>
<dbReference type="InterPro" id="IPR002645">
    <property type="entry name" value="STAS_dom"/>
</dbReference>
<dbReference type="Proteomes" id="UP001501195">
    <property type="component" value="Unassembled WGS sequence"/>
</dbReference>
<protein>
    <recommendedName>
        <fullName evidence="2">Anti-sigma factor antagonist</fullName>
    </recommendedName>
</protein>
<dbReference type="NCBIfam" id="TIGR00377">
    <property type="entry name" value="ant_ant_sig"/>
    <property type="match status" value="1"/>
</dbReference>
<comment type="caution">
    <text evidence="4">The sequence shown here is derived from an EMBL/GenBank/DDBJ whole genome shotgun (WGS) entry which is preliminary data.</text>
</comment>
<dbReference type="Pfam" id="PF01740">
    <property type="entry name" value="STAS"/>
    <property type="match status" value="1"/>
</dbReference>
<dbReference type="Gene3D" id="3.30.750.24">
    <property type="entry name" value="STAS domain"/>
    <property type="match status" value="1"/>
</dbReference>
<reference evidence="5" key="1">
    <citation type="journal article" date="2019" name="Int. J. Syst. Evol. Microbiol.">
        <title>The Global Catalogue of Microorganisms (GCM) 10K type strain sequencing project: providing services to taxonomists for standard genome sequencing and annotation.</title>
        <authorList>
            <consortium name="The Broad Institute Genomics Platform"/>
            <consortium name="The Broad Institute Genome Sequencing Center for Infectious Disease"/>
            <person name="Wu L."/>
            <person name="Ma J."/>
        </authorList>
    </citation>
    <scope>NUCLEOTIDE SEQUENCE [LARGE SCALE GENOMIC DNA]</scope>
    <source>
        <strain evidence="5">JCM 18126</strain>
    </source>
</reference>
<dbReference type="PANTHER" id="PTHR33495:SF2">
    <property type="entry name" value="ANTI-SIGMA FACTOR ANTAGONIST TM_1081-RELATED"/>
    <property type="match status" value="1"/>
</dbReference>
<dbReference type="InterPro" id="IPR003658">
    <property type="entry name" value="Anti-sigma_ant"/>
</dbReference>
<sequence>MAVDIAAEPRRDTIDGGYVEEEQPGRLVRLHGRLDVHSVPDVREALHRAVDGGTGDLVAGLGDAHIADATGLGVLVGAHRRAQRQGRRLVLDDVPPPVLRLLRVTRLYRVLPLAPVPAAQAQVLTRELRQNSRALPSSMPRRAS</sequence>
<dbReference type="CDD" id="cd07043">
    <property type="entry name" value="STAS_anti-anti-sigma_factors"/>
    <property type="match status" value="1"/>
</dbReference>
<evidence type="ECO:0000256" key="1">
    <source>
        <dbReference type="ARBA" id="ARBA00009013"/>
    </source>
</evidence>
<dbReference type="SUPFAM" id="SSF52091">
    <property type="entry name" value="SpoIIaa-like"/>
    <property type="match status" value="1"/>
</dbReference>
<dbReference type="PANTHER" id="PTHR33495">
    <property type="entry name" value="ANTI-SIGMA FACTOR ANTAGONIST TM_1081-RELATED-RELATED"/>
    <property type="match status" value="1"/>
</dbReference>
<name>A0ABP9HLD3_9ACTN</name>
<accession>A0ABP9HLD3</accession>